<protein>
    <submittedName>
        <fullName evidence="9">M56 family metallopeptidase</fullName>
    </submittedName>
</protein>
<dbReference type="InterPro" id="IPR001915">
    <property type="entry name" value="Peptidase_M48"/>
</dbReference>
<dbReference type="EMBL" id="JBEXIP010000005">
    <property type="protein sequence ID" value="MET8433134.1"/>
    <property type="molecule type" value="Genomic_DNA"/>
</dbReference>
<comment type="caution">
    <text evidence="9">The sequence shown here is derived from an EMBL/GenBank/DDBJ whole genome shotgun (WGS) entry which is preliminary data.</text>
</comment>
<comment type="similarity">
    <text evidence="6">Belongs to the peptidase M48 family.</text>
</comment>
<keyword evidence="7" id="KW-0812">Transmembrane</keyword>
<dbReference type="CDD" id="cd07326">
    <property type="entry name" value="M56_BlaR1_MecR1_like"/>
    <property type="match status" value="1"/>
</dbReference>
<feature type="transmembrane region" description="Helical" evidence="7">
    <location>
        <begin position="33"/>
        <end position="59"/>
    </location>
</feature>
<keyword evidence="7" id="KW-0472">Membrane</keyword>
<dbReference type="PANTHER" id="PTHR34978:SF3">
    <property type="entry name" value="SLR0241 PROTEIN"/>
    <property type="match status" value="1"/>
</dbReference>
<evidence type="ECO:0000256" key="1">
    <source>
        <dbReference type="ARBA" id="ARBA00022670"/>
    </source>
</evidence>
<dbReference type="Gene3D" id="3.30.2010.10">
    <property type="entry name" value="Metalloproteases ('zincins'), catalytic domain"/>
    <property type="match status" value="1"/>
</dbReference>
<dbReference type="Proteomes" id="UP001550044">
    <property type="component" value="Unassembled WGS sequence"/>
</dbReference>
<feature type="transmembrane region" description="Helical" evidence="7">
    <location>
        <begin position="80"/>
        <end position="105"/>
    </location>
</feature>
<keyword evidence="5 6" id="KW-0482">Metalloprotease</keyword>
<accession>A0ABV2U5L9</accession>
<keyword evidence="4 6" id="KW-0862">Zinc</keyword>
<name>A0ABV2U5L9_9ACTN</name>
<proteinExistence type="inferred from homology"/>
<gene>
    <name evidence="9" type="ORF">ABZV61_10070</name>
</gene>
<evidence type="ECO:0000256" key="6">
    <source>
        <dbReference type="RuleBase" id="RU003983"/>
    </source>
</evidence>
<comment type="cofactor">
    <cofactor evidence="6">
        <name>Zn(2+)</name>
        <dbReference type="ChEBI" id="CHEBI:29105"/>
    </cofactor>
    <text evidence="6">Binds 1 zinc ion per subunit.</text>
</comment>
<keyword evidence="1 6" id="KW-0645">Protease</keyword>
<dbReference type="InterPro" id="IPR052173">
    <property type="entry name" value="Beta-lactam_resp_regulator"/>
</dbReference>
<evidence type="ECO:0000256" key="3">
    <source>
        <dbReference type="ARBA" id="ARBA00022801"/>
    </source>
</evidence>
<keyword evidence="2" id="KW-0479">Metal-binding</keyword>
<organism evidence="9 10">
    <name type="scientific">Streptomyces sp. 900116325</name>
    <dbReference type="NCBI Taxonomy" id="3154295"/>
    <lineage>
        <taxon>Bacteria</taxon>
        <taxon>Bacillati</taxon>
        <taxon>Actinomycetota</taxon>
        <taxon>Actinomycetes</taxon>
        <taxon>Kitasatosporales</taxon>
        <taxon>Streptomycetaceae</taxon>
        <taxon>Streptomyces</taxon>
    </lineage>
</organism>
<evidence type="ECO:0000259" key="8">
    <source>
        <dbReference type="Pfam" id="PF01435"/>
    </source>
</evidence>
<evidence type="ECO:0000313" key="9">
    <source>
        <dbReference type="EMBL" id="MET8433134.1"/>
    </source>
</evidence>
<evidence type="ECO:0000313" key="10">
    <source>
        <dbReference type="Proteomes" id="UP001550044"/>
    </source>
</evidence>
<keyword evidence="3 6" id="KW-0378">Hydrolase</keyword>
<evidence type="ECO:0000256" key="2">
    <source>
        <dbReference type="ARBA" id="ARBA00022723"/>
    </source>
</evidence>
<feature type="domain" description="Peptidase M48" evidence="8">
    <location>
        <begin position="106"/>
        <end position="187"/>
    </location>
</feature>
<keyword evidence="10" id="KW-1185">Reference proteome</keyword>
<keyword evidence="7" id="KW-1133">Transmembrane helix</keyword>
<dbReference type="PANTHER" id="PTHR34978">
    <property type="entry name" value="POSSIBLE SENSOR-TRANSDUCER PROTEIN BLAR"/>
    <property type="match status" value="1"/>
</dbReference>
<evidence type="ECO:0000256" key="5">
    <source>
        <dbReference type="ARBA" id="ARBA00023049"/>
    </source>
</evidence>
<evidence type="ECO:0000256" key="7">
    <source>
        <dbReference type="SAM" id="Phobius"/>
    </source>
</evidence>
<dbReference type="Pfam" id="PF01435">
    <property type="entry name" value="Peptidase_M48"/>
    <property type="match status" value="1"/>
</dbReference>
<dbReference type="RefSeq" id="WP_356669336.1">
    <property type="nucleotide sequence ID" value="NZ_JBEXEF010000005.1"/>
</dbReference>
<evidence type="ECO:0000256" key="4">
    <source>
        <dbReference type="ARBA" id="ARBA00022833"/>
    </source>
</evidence>
<sequence>MHLAVYLPLFFPLLAGPAARPLADRLEPRLATWVLTTASVVLAAGSTTVLGLLALAGLVRIPRIARLADLSPAVLGRDDPAWLPVAAPAAVLLLAVTVVASRFLVRRVRAVCAAVLESACFPGQDPLVVMEEPAADAFAMPGLPGRIVVSTGMLATLDETERAILFAHERAHLRAHHYLFAAAAQLAATANPLVRPLAAQVSYTVERWADEAAAGTAGDRRRVAVTVGKAALATQRSGRQRRLPAAALGLLGRRGAERRTDGDRTGLDKAGPVPRRVAALLSPAPTGGKWRAVVTAAYLTAAVLCTVEATQDLHEVLERARGG</sequence>
<reference evidence="9 10" key="1">
    <citation type="submission" date="2024-06" db="EMBL/GenBank/DDBJ databases">
        <title>The Natural Products Discovery Center: Release of the First 8490 Sequenced Strains for Exploring Actinobacteria Biosynthetic Diversity.</title>
        <authorList>
            <person name="Kalkreuter E."/>
            <person name="Kautsar S.A."/>
            <person name="Yang D."/>
            <person name="Bader C.D."/>
            <person name="Teijaro C.N."/>
            <person name="Fluegel L."/>
            <person name="Davis C.M."/>
            <person name="Simpson J.R."/>
            <person name="Lauterbach L."/>
            <person name="Steele A.D."/>
            <person name="Gui C."/>
            <person name="Meng S."/>
            <person name="Li G."/>
            <person name="Viehrig K."/>
            <person name="Ye F."/>
            <person name="Su P."/>
            <person name="Kiefer A.F."/>
            <person name="Nichols A."/>
            <person name="Cepeda A.J."/>
            <person name="Yan W."/>
            <person name="Fan B."/>
            <person name="Jiang Y."/>
            <person name="Adhikari A."/>
            <person name="Zheng C.-J."/>
            <person name="Schuster L."/>
            <person name="Cowan T.M."/>
            <person name="Smanski M.J."/>
            <person name="Chevrette M.G."/>
            <person name="De Carvalho L.P.S."/>
            <person name="Shen B."/>
        </authorList>
    </citation>
    <scope>NUCLEOTIDE SEQUENCE [LARGE SCALE GENOMIC DNA]</scope>
    <source>
        <strain evidence="9 10">NPDC005137</strain>
    </source>
</reference>